<dbReference type="PANTHER" id="PTHR24559:SF444">
    <property type="entry name" value="REVERSE TRANSCRIPTASE DOMAIN-CONTAINING PROTEIN"/>
    <property type="match status" value="1"/>
</dbReference>
<feature type="domain" description="Reverse transcriptase" evidence="8">
    <location>
        <begin position="150"/>
        <end position="328"/>
    </location>
</feature>
<dbReference type="InterPro" id="IPR053134">
    <property type="entry name" value="RNA-dir_DNA_polymerase"/>
</dbReference>
<protein>
    <submittedName>
        <fullName evidence="9">Gag-pol Polyprotein</fullName>
    </submittedName>
</protein>
<sequence>MLAAAVTTVQNGKASVPAIHAHGGRHMVDGKELGVWVPIDNDMKVLEMNGELRTERLRAWLGGLGDDQTPLEDESEVHVGTQEENAKNLVIRLLRSYRNLLDAQNECPAATTVDVEHHIDTGDTAPIMMKRRRQAQTEDATVDENVDSMLGAGVVEESNGAWGFPVVLVKKRDGTVRFCVDYRALNSVTKRDVYPLPRIDETLEALGGARLFTTLDLRSGYWQIKVAKEDRDKTAFITKRGLYRFTRMPFGLTNAPATSQRLMNGVLRELTWSTCLVYLDDIVIFTKGGIERHIVELACVLERLAAAGLSLRKCVFAAESMEYLGHTLSSKGVQPVDRLIRAHGCRRS</sequence>
<evidence type="ECO:0000256" key="6">
    <source>
        <dbReference type="ARBA" id="ARBA00022801"/>
    </source>
</evidence>
<keyword evidence="1" id="KW-0645">Protease</keyword>
<evidence type="ECO:0000313" key="9">
    <source>
        <dbReference type="EMBL" id="OWY91049.1"/>
    </source>
</evidence>
<evidence type="ECO:0000256" key="3">
    <source>
        <dbReference type="ARBA" id="ARBA00022695"/>
    </source>
</evidence>
<dbReference type="Proteomes" id="UP000198211">
    <property type="component" value="Unassembled WGS sequence"/>
</dbReference>
<keyword evidence="5" id="KW-0255">Endonuclease</keyword>
<accession>A0A225UFZ9</accession>
<reference evidence="10" key="1">
    <citation type="submission" date="2017-03" db="EMBL/GenBank/DDBJ databases">
        <title>Phytopthora megakarya and P. palmivora, two closely related causual agents of cacao black pod achieved similar genome size and gene model numbers by different mechanisms.</title>
        <authorList>
            <person name="Ali S."/>
            <person name="Shao J."/>
            <person name="Larry D.J."/>
            <person name="Kronmiller B."/>
            <person name="Shen D."/>
            <person name="Strem M.D."/>
            <person name="Melnick R.L."/>
            <person name="Guiltinan M.J."/>
            <person name="Tyler B.M."/>
            <person name="Meinhardt L.W."/>
            <person name="Bailey B.A."/>
        </authorList>
    </citation>
    <scope>NUCLEOTIDE SEQUENCE [LARGE SCALE GENOMIC DNA]</scope>
    <source>
        <strain evidence="10">zdho120</strain>
    </source>
</reference>
<evidence type="ECO:0000256" key="2">
    <source>
        <dbReference type="ARBA" id="ARBA00022679"/>
    </source>
</evidence>
<dbReference type="InterPro" id="IPR000477">
    <property type="entry name" value="RT_dom"/>
</dbReference>
<dbReference type="SUPFAM" id="SSF56672">
    <property type="entry name" value="DNA/RNA polymerases"/>
    <property type="match status" value="1"/>
</dbReference>
<evidence type="ECO:0000256" key="5">
    <source>
        <dbReference type="ARBA" id="ARBA00022759"/>
    </source>
</evidence>
<dbReference type="PANTHER" id="PTHR24559">
    <property type="entry name" value="TRANSPOSON TY3-I GAG-POL POLYPROTEIN"/>
    <property type="match status" value="1"/>
</dbReference>
<keyword evidence="4" id="KW-0540">Nuclease</keyword>
<dbReference type="GO" id="GO:0006508">
    <property type="term" value="P:proteolysis"/>
    <property type="evidence" value="ECO:0007669"/>
    <property type="project" value="UniProtKB-KW"/>
</dbReference>
<dbReference type="GO" id="GO:0003964">
    <property type="term" value="F:RNA-directed DNA polymerase activity"/>
    <property type="evidence" value="ECO:0007669"/>
    <property type="project" value="UniProtKB-KW"/>
</dbReference>
<dbReference type="PROSITE" id="PS50878">
    <property type="entry name" value="RT_POL"/>
    <property type="match status" value="1"/>
</dbReference>
<evidence type="ECO:0000313" key="10">
    <source>
        <dbReference type="Proteomes" id="UP000198211"/>
    </source>
</evidence>
<dbReference type="CDD" id="cd01647">
    <property type="entry name" value="RT_LTR"/>
    <property type="match status" value="1"/>
</dbReference>
<gene>
    <name evidence="9" type="ORF">PHMEG_00040535</name>
</gene>
<keyword evidence="3" id="KW-0548">Nucleotidyltransferase</keyword>
<dbReference type="OrthoDB" id="122785at2759"/>
<dbReference type="Pfam" id="PF00078">
    <property type="entry name" value="RVT_1"/>
    <property type="match status" value="1"/>
</dbReference>
<keyword evidence="2" id="KW-0808">Transferase</keyword>
<keyword evidence="6" id="KW-0378">Hydrolase</keyword>
<dbReference type="GO" id="GO:0004519">
    <property type="term" value="F:endonuclease activity"/>
    <property type="evidence" value="ECO:0007669"/>
    <property type="project" value="UniProtKB-KW"/>
</dbReference>
<dbReference type="InterPro" id="IPR043502">
    <property type="entry name" value="DNA/RNA_pol_sf"/>
</dbReference>
<dbReference type="Gene3D" id="3.30.70.270">
    <property type="match status" value="1"/>
</dbReference>
<dbReference type="EMBL" id="NBNE01021211">
    <property type="protein sequence ID" value="OWY91049.1"/>
    <property type="molecule type" value="Genomic_DNA"/>
</dbReference>
<keyword evidence="10" id="KW-1185">Reference proteome</keyword>
<evidence type="ECO:0000259" key="8">
    <source>
        <dbReference type="PROSITE" id="PS50878"/>
    </source>
</evidence>
<dbReference type="AlphaFoldDB" id="A0A225UFZ9"/>
<dbReference type="InterPro" id="IPR043128">
    <property type="entry name" value="Rev_trsase/Diguanyl_cyclase"/>
</dbReference>
<dbReference type="FunFam" id="3.10.10.10:FF:000007">
    <property type="entry name" value="Retrovirus-related Pol polyprotein from transposon 17.6-like Protein"/>
    <property type="match status" value="1"/>
</dbReference>
<evidence type="ECO:0000256" key="4">
    <source>
        <dbReference type="ARBA" id="ARBA00022722"/>
    </source>
</evidence>
<comment type="caution">
    <text evidence="9">The sequence shown here is derived from an EMBL/GenBank/DDBJ whole genome shotgun (WGS) entry which is preliminary data.</text>
</comment>
<dbReference type="Gene3D" id="3.10.10.10">
    <property type="entry name" value="HIV Type 1 Reverse Transcriptase, subunit A, domain 1"/>
    <property type="match status" value="1"/>
</dbReference>
<organism evidence="9 10">
    <name type="scientific">Phytophthora megakarya</name>
    <dbReference type="NCBI Taxonomy" id="4795"/>
    <lineage>
        <taxon>Eukaryota</taxon>
        <taxon>Sar</taxon>
        <taxon>Stramenopiles</taxon>
        <taxon>Oomycota</taxon>
        <taxon>Peronosporomycetes</taxon>
        <taxon>Peronosporales</taxon>
        <taxon>Peronosporaceae</taxon>
        <taxon>Phytophthora</taxon>
    </lineage>
</organism>
<proteinExistence type="predicted"/>
<evidence type="ECO:0000256" key="7">
    <source>
        <dbReference type="ARBA" id="ARBA00022918"/>
    </source>
</evidence>
<dbReference type="GO" id="GO:0008233">
    <property type="term" value="F:peptidase activity"/>
    <property type="evidence" value="ECO:0007669"/>
    <property type="project" value="UniProtKB-KW"/>
</dbReference>
<evidence type="ECO:0000256" key="1">
    <source>
        <dbReference type="ARBA" id="ARBA00022670"/>
    </source>
</evidence>
<name>A0A225UFZ9_9STRA</name>
<keyword evidence="7" id="KW-0695">RNA-directed DNA polymerase</keyword>